<reference evidence="17" key="1">
    <citation type="submission" date="2016-02" db="EMBL/GenBank/DDBJ databases">
        <title>Draft genome sequence of Microdochium bolleyi, a fungal endophyte of beachgrass.</title>
        <authorList>
            <consortium name="DOE Joint Genome Institute"/>
            <person name="David A.S."/>
            <person name="May G."/>
            <person name="Haridas S."/>
            <person name="Lim J."/>
            <person name="Wang M."/>
            <person name="Labutti K."/>
            <person name="Lipzen A."/>
            <person name="Barry K."/>
            <person name="Grigoriev I.V."/>
        </authorList>
    </citation>
    <scope>NUCLEOTIDE SEQUENCE [LARGE SCALE GENOMIC DNA]</scope>
    <source>
        <strain evidence="17">J235TASD1</strain>
    </source>
</reference>
<evidence type="ECO:0000256" key="3">
    <source>
        <dbReference type="ARBA" id="ARBA00012513"/>
    </source>
</evidence>
<evidence type="ECO:0000313" key="16">
    <source>
        <dbReference type="EMBL" id="KXJ86846.1"/>
    </source>
</evidence>
<evidence type="ECO:0000256" key="11">
    <source>
        <dbReference type="ARBA" id="ARBA00030980"/>
    </source>
</evidence>
<keyword evidence="8" id="KW-0547">Nucleotide-binding</keyword>
<dbReference type="SUPFAM" id="SSF56112">
    <property type="entry name" value="Protein kinase-like (PK-like)"/>
    <property type="match status" value="1"/>
</dbReference>
<feature type="non-terminal residue" evidence="16">
    <location>
        <position position="222"/>
    </location>
</feature>
<dbReference type="InterPro" id="IPR050660">
    <property type="entry name" value="NEK_Ser/Thr_kinase"/>
</dbReference>
<evidence type="ECO:0000256" key="2">
    <source>
        <dbReference type="ARBA" id="ARBA00011534"/>
    </source>
</evidence>
<evidence type="ECO:0000259" key="15">
    <source>
        <dbReference type="PROSITE" id="PS50011"/>
    </source>
</evidence>
<keyword evidence="17" id="KW-1185">Reference proteome</keyword>
<dbReference type="CDD" id="cd00180">
    <property type="entry name" value="PKc"/>
    <property type="match status" value="1"/>
</dbReference>
<keyword evidence="10" id="KW-0067">ATP-binding</keyword>
<comment type="catalytic activity">
    <reaction evidence="14">
        <text>L-seryl-[protein] + ATP = O-phospho-L-seryl-[protein] + ADP + H(+)</text>
        <dbReference type="Rhea" id="RHEA:17989"/>
        <dbReference type="Rhea" id="RHEA-COMP:9863"/>
        <dbReference type="Rhea" id="RHEA-COMP:11604"/>
        <dbReference type="ChEBI" id="CHEBI:15378"/>
        <dbReference type="ChEBI" id="CHEBI:29999"/>
        <dbReference type="ChEBI" id="CHEBI:30616"/>
        <dbReference type="ChEBI" id="CHEBI:83421"/>
        <dbReference type="ChEBI" id="CHEBI:456216"/>
        <dbReference type="EC" id="2.7.11.1"/>
    </reaction>
</comment>
<feature type="domain" description="Protein kinase" evidence="15">
    <location>
        <begin position="23"/>
        <end position="222"/>
    </location>
</feature>
<dbReference type="AlphaFoldDB" id="A0A136IPH6"/>
<dbReference type="GO" id="GO:0005524">
    <property type="term" value="F:ATP binding"/>
    <property type="evidence" value="ECO:0007669"/>
    <property type="project" value="UniProtKB-KW"/>
</dbReference>
<dbReference type="STRING" id="196109.A0A136IPH6"/>
<evidence type="ECO:0000256" key="4">
    <source>
        <dbReference type="ARBA" id="ARBA00013948"/>
    </source>
</evidence>
<evidence type="ECO:0000256" key="10">
    <source>
        <dbReference type="ARBA" id="ARBA00022840"/>
    </source>
</evidence>
<name>A0A136IPH6_9PEZI</name>
<comment type="function">
    <text evidence="1">Component of the EKC/KEOPS complex that is required for the formation of a threonylcarbamoyl group on adenosine at position 37 (t(6)A37) in tRNAs that read codons beginning with adenine. The complex is probably involved in the transfer of the threonylcarbamoyl moiety of threonylcarbamoyl-AMP (TC-AMP) to the N6 group of A37. BUD32 has ATPase activity in the context of the EKC/KEOPS complex and likely plays a supporting role to the catalytic subunit KAE1. The EKC/KEOPS complex also promotes both telomere uncapping and telomere elongation. The complex is required for efficient recruitment of transcriptional coactivators.</text>
</comment>
<evidence type="ECO:0000256" key="9">
    <source>
        <dbReference type="ARBA" id="ARBA00022777"/>
    </source>
</evidence>
<dbReference type="OrthoDB" id="248923at2759"/>
<keyword evidence="6" id="KW-0723">Serine/threonine-protein kinase</keyword>
<evidence type="ECO:0000256" key="14">
    <source>
        <dbReference type="ARBA" id="ARBA00048679"/>
    </source>
</evidence>
<dbReference type="PANTHER" id="PTHR43671:SF98">
    <property type="entry name" value="SERINE_THREONINE-PROTEIN KINASE NEK11"/>
    <property type="match status" value="1"/>
</dbReference>
<dbReference type="EC" id="2.7.11.1" evidence="3"/>
<dbReference type="InterPro" id="IPR011009">
    <property type="entry name" value="Kinase-like_dom_sf"/>
</dbReference>
<accession>A0A136IPH6</accession>
<sequence length="222" mass="25505">MHISPRENSSARVDSRKPSITCFAKVWALAKQTSSAVDLVSSLLSFKQYARKRVVRGRDSDSNRSAQKSMVQELKHLKKLKHHHLVKIVGSYTDRDYIAYIMEPIAKCTLDEFLKGTKPLPAARRDSLRRWYGCLAGAVQYLHNNKIRHRDLTCRNVLITKGDDIRISDFGTAYNWSDRLSSNTRHYSTQVSKDYMSPEVARHDERGTASDMWSLGVIFLRM</sequence>
<gene>
    <name evidence="16" type="ORF">Micbo1qcDRAFT_125516</name>
</gene>
<evidence type="ECO:0000256" key="12">
    <source>
        <dbReference type="ARBA" id="ARBA00033194"/>
    </source>
</evidence>
<evidence type="ECO:0000256" key="7">
    <source>
        <dbReference type="ARBA" id="ARBA00022679"/>
    </source>
</evidence>
<dbReference type="InParanoid" id="A0A136IPH6"/>
<protein>
    <recommendedName>
        <fullName evidence="5">EKC/KEOPS complex subunit BUD32</fullName>
        <ecNumber evidence="3">2.7.11.1</ecNumber>
    </recommendedName>
    <alternativeName>
        <fullName evidence="11 12">Atypical Serine/threonine protein kinase BUD32</fullName>
    </alternativeName>
    <alternativeName>
        <fullName evidence="4">EKC/KEOPS complex subunit bud32</fullName>
    </alternativeName>
</protein>
<dbReference type="PROSITE" id="PS50011">
    <property type="entry name" value="PROTEIN_KINASE_DOM"/>
    <property type="match status" value="1"/>
</dbReference>
<comment type="catalytic activity">
    <reaction evidence="13">
        <text>L-threonyl-[protein] + ATP = O-phospho-L-threonyl-[protein] + ADP + H(+)</text>
        <dbReference type="Rhea" id="RHEA:46608"/>
        <dbReference type="Rhea" id="RHEA-COMP:11060"/>
        <dbReference type="Rhea" id="RHEA-COMP:11605"/>
        <dbReference type="ChEBI" id="CHEBI:15378"/>
        <dbReference type="ChEBI" id="CHEBI:30013"/>
        <dbReference type="ChEBI" id="CHEBI:30616"/>
        <dbReference type="ChEBI" id="CHEBI:61977"/>
        <dbReference type="ChEBI" id="CHEBI:456216"/>
        <dbReference type="EC" id="2.7.11.1"/>
    </reaction>
</comment>
<evidence type="ECO:0000256" key="8">
    <source>
        <dbReference type="ARBA" id="ARBA00022741"/>
    </source>
</evidence>
<keyword evidence="7" id="KW-0808">Transferase</keyword>
<dbReference type="EMBL" id="KQ964265">
    <property type="protein sequence ID" value="KXJ86846.1"/>
    <property type="molecule type" value="Genomic_DNA"/>
</dbReference>
<comment type="subunit">
    <text evidence="2">Component of the EKC/KEOPS complex composed of at least BUD32, CGI121, GON7, KAE1 and PCC1; the whole complex dimerizes.</text>
</comment>
<proteinExistence type="predicted"/>
<evidence type="ECO:0000313" key="17">
    <source>
        <dbReference type="Proteomes" id="UP000070501"/>
    </source>
</evidence>
<dbReference type="InterPro" id="IPR008266">
    <property type="entry name" value="Tyr_kinase_AS"/>
</dbReference>
<evidence type="ECO:0000256" key="1">
    <source>
        <dbReference type="ARBA" id="ARBA00003747"/>
    </source>
</evidence>
<dbReference type="InterPro" id="IPR000719">
    <property type="entry name" value="Prot_kinase_dom"/>
</dbReference>
<dbReference type="Proteomes" id="UP000070501">
    <property type="component" value="Unassembled WGS sequence"/>
</dbReference>
<evidence type="ECO:0000256" key="6">
    <source>
        <dbReference type="ARBA" id="ARBA00022527"/>
    </source>
</evidence>
<keyword evidence="9 16" id="KW-0418">Kinase</keyword>
<dbReference type="Gene3D" id="1.10.510.10">
    <property type="entry name" value="Transferase(Phosphotransferase) domain 1"/>
    <property type="match status" value="1"/>
</dbReference>
<dbReference type="PANTHER" id="PTHR43671">
    <property type="entry name" value="SERINE/THREONINE-PROTEIN KINASE NEK"/>
    <property type="match status" value="1"/>
</dbReference>
<evidence type="ECO:0000256" key="5">
    <source>
        <dbReference type="ARBA" id="ARBA00019973"/>
    </source>
</evidence>
<dbReference type="Pfam" id="PF00069">
    <property type="entry name" value="Pkinase"/>
    <property type="match status" value="1"/>
</dbReference>
<evidence type="ECO:0000256" key="13">
    <source>
        <dbReference type="ARBA" id="ARBA00047899"/>
    </source>
</evidence>
<organism evidence="16 17">
    <name type="scientific">Microdochium bolleyi</name>
    <dbReference type="NCBI Taxonomy" id="196109"/>
    <lineage>
        <taxon>Eukaryota</taxon>
        <taxon>Fungi</taxon>
        <taxon>Dikarya</taxon>
        <taxon>Ascomycota</taxon>
        <taxon>Pezizomycotina</taxon>
        <taxon>Sordariomycetes</taxon>
        <taxon>Xylariomycetidae</taxon>
        <taxon>Xylariales</taxon>
        <taxon>Microdochiaceae</taxon>
        <taxon>Microdochium</taxon>
    </lineage>
</organism>
<dbReference type="GO" id="GO:0004674">
    <property type="term" value="F:protein serine/threonine kinase activity"/>
    <property type="evidence" value="ECO:0007669"/>
    <property type="project" value="UniProtKB-KW"/>
</dbReference>
<dbReference type="PROSITE" id="PS00109">
    <property type="entry name" value="PROTEIN_KINASE_TYR"/>
    <property type="match status" value="1"/>
</dbReference>